<keyword evidence="2" id="KW-1133">Transmembrane helix</keyword>
<protein>
    <recommendedName>
        <fullName evidence="5">B30.2/SPRY domain-containing protein</fullName>
    </recommendedName>
</protein>
<name>A0ABQ9XYG5_9EUKA</name>
<accession>A0ABQ9XYG5</accession>
<reference evidence="3 4" key="1">
    <citation type="journal article" date="2022" name="bioRxiv">
        <title>Genomics of Preaxostyla Flagellates Illuminates Evolutionary Transitions and the Path Towards Mitochondrial Loss.</title>
        <authorList>
            <person name="Novak L.V.F."/>
            <person name="Treitli S.C."/>
            <person name="Pyrih J."/>
            <person name="Halakuc P."/>
            <person name="Pipaliya S.V."/>
            <person name="Vacek V."/>
            <person name="Brzon O."/>
            <person name="Soukal P."/>
            <person name="Eme L."/>
            <person name="Dacks J.B."/>
            <person name="Karnkowska A."/>
            <person name="Elias M."/>
            <person name="Hampl V."/>
        </authorList>
    </citation>
    <scope>NUCLEOTIDE SEQUENCE [LARGE SCALE GENOMIC DNA]</scope>
    <source>
        <strain evidence="3">NAU3</strain>
        <tissue evidence="3">Gut</tissue>
    </source>
</reference>
<organism evidence="3 4">
    <name type="scientific">Blattamonas nauphoetae</name>
    <dbReference type="NCBI Taxonomy" id="2049346"/>
    <lineage>
        <taxon>Eukaryota</taxon>
        <taxon>Metamonada</taxon>
        <taxon>Preaxostyla</taxon>
        <taxon>Oxymonadida</taxon>
        <taxon>Blattamonas</taxon>
    </lineage>
</organism>
<dbReference type="EMBL" id="JARBJD010000055">
    <property type="protein sequence ID" value="KAK2956494.1"/>
    <property type="molecule type" value="Genomic_DNA"/>
</dbReference>
<feature type="region of interest" description="Disordered" evidence="1">
    <location>
        <begin position="458"/>
        <end position="478"/>
    </location>
</feature>
<keyword evidence="4" id="KW-1185">Reference proteome</keyword>
<proteinExistence type="predicted"/>
<evidence type="ECO:0008006" key="5">
    <source>
        <dbReference type="Google" id="ProtNLM"/>
    </source>
</evidence>
<feature type="transmembrane region" description="Helical" evidence="2">
    <location>
        <begin position="306"/>
        <end position="324"/>
    </location>
</feature>
<keyword evidence="2" id="KW-0472">Membrane</keyword>
<dbReference type="Gene3D" id="2.60.120.920">
    <property type="match status" value="1"/>
</dbReference>
<keyword evidence="2" id="KW-0812">Transmembrane</keyword>
<evidence type="ECO:0000256" key="1">
    <source>
        <dbReference type="SAM" id="MobiDB-lite"/>
    </source>
</evidence>
<feature type="region of interest" description="Disordered" evidence="1">
    <location>
        <begin position="1"/>
        <end position="22"/>
    </location>
</feature>
<gene>
    <name evidence="3" type="ORF">BLNAU_8548</name>
</gene>
<evidence type="ECO:0000313" key="4">
    <source>
        <dbReference type="Proteomes" id="UP001281761"/>
    </source>
</evidence>
<comment type="caution">
    <text evidence="3">The sequence shown here is derived from an EMBL/GenBank/DDBJ whole genome shotgun (WGS) entry which is preliminary data.</text>
</comment>
<dbReference type="Proteomes" id="UP001281761">
    <property type="component" value="Unassembled WGS sequence"/>
</dbReference>
<evidence type="ECO:0000313" key="3">
    <source>
        <dbReference type="EMBL" id="KAK2956494.1"/>
    </source>
</evidence>
<evidence type="ECO:0000256" key="2">
    <source>
        <dbReference type="SAM" id="Phobius"/>
    </source>
</evidence>
<dbReference type="InterPro" id="IPR043136">
    <property type="entry name" value="B30.2/SPRY_sf"/>
</dbReference>
<sequence>MSQPSNEPEQTNRLNNVETQSFEVDEDQWKELEEMMNEFEDPDERAKRAKLEIELLSNMPVVLGGGGRKTWAFRTQSWARAEILPLPAHPFILSDPSRFRVDSNVITFLGDENDIFNLSQSASAILHDIFLSGAFLFTITIQSCSNSLGVFYVGLVDSTTPLPQEKQNLGCDVKNSIGLHKFGSLHYNTPSSNTYEYCHSSLKEGDCIQMEVDLFSTPRTVQFFVNGVYGEHYLSGIPSSVRIGFSGWGPGTSFRIDEIARLSRPSLGGQCVDNAQTKSRVKDTIKNLNLVPYVYILVEACTLKSILYYAVIFGLLFANIVFVHETEWKVGAYLGIGMIEAIVIKIVIEQLSIDKVKSELKDDNVDLFAKFWAECLALINPKIKEKEGENNNEALIQLLIKIGACLAFALVAAILPNFFFAMLLYFVAAALPWVFKYGLHIKAKEYYEKNIKPKIEEKKKESEAKRSEAPPKEDKPAE</sequence>
<feature type="transmembrane region" description="Helical" evidence="2">
    <location>
        <begin position="330"/>
        <end position="348"/>
    </location>
</feature>
<feature type="transmembrane region" description="Helical" evidence="2">
    <location>
        <begin position="420"/>
        <end position="439"/>
    </location>
</feature>